<proteinExistence type="predicted"/>
<feature type="transmembrane region" description="Helical" evidence="1">
    <location>
        <begin position="75"/>
        <end position="94"/>
    </location>
</feature>
<keyword evidence="1" id="KW-0812">Transmembrane</keyword>
<accession>A0A1Y1RWV4</accession>
<evidence type="ECO:0000313" key="3">
    <source>
        <dbReference type="Proteomes" id="UP000192343"/>
    </source>
</evidence>
<dbReference type="Proteomes" id="UP000192343">
    <property type="component" value="Unassembled WGS sequence"/>
</dbReference>
<gene>
    <name evidence="2" type="ORF">B4O97_12175</name>
</gene>
<protein>
    <submittedName>
        <fullName evidence="2">Phosphatidate cytidylyltransferase</fullName>
    </submittedName>
</protein>
<feature type="transmembrane region" description="Helical" evidence="1">
    <location>
        <begin position="20"/>
        <end position="46"/>
    </location>
</feature>
<dbReference type="GO" id="GO:0016779">
    <property type="term" value="F:nucleotidyltransferase activity"/>
    <property type="evidence" value="ECO:0007669"/>
    <property type="project" value="UniProtKB-KW"/>
</dbReference>
<dbReference type="GO" id="GO:0004143">
    <property type="term" value="F:ATP-dependent diacylglycerol kinase activity"/>
    <property type="evidence" value="ECO:0007669"/>
    <property type="project" value="InterPro"/>
</dbReference>
<keyword evidence="2" id="KW-0548">Nucleotidyltransferase</keyword>
<keyword evidence="3" id="KW-1185">Reference proteome</keyword>
<dbReference type="AlphaFoldDB" id="A0A1Y1RWV4"/>
<reference evidence="2 3" key="1">
    <citation type="submission" date="2017-03" db="EMBL/GenBank/DDBJ databases">
        <title>Draft Genome sequence of Marispirochaeta sp. strain JC444.</title>
        <authorList>
            <person name="Shivani Y."/>
            <person name="Subhash Y."/>
            <person name="Sasikala C."/>
            <person name="Ramana C."/>
        </authorList>
    </citation>
    <scope>NUCLEOTIDE SEQUENCE [LARGE SCALE GENOMIC DNA]</scope>
    <source>
        <strain evidence="2 3">JC444</strain>
    </source>
</reference>
<comment type="caution">
    <text evidence="2">The sequence shown here is derived from an EMBL/GenBank/DDBJ whole genome shotgun (WGS) entry which is preliminary data.</text>
</comment>
<evidence type="ECO:0000313" key="2">
    <source>
        <dbReference type="EMBL" id="ORC34725.1"/>
    </source>
</evidence>
<feature type="transmembrane region" description="Helical" evidence="1">
    <location>
        <begin position="100"/>
        <end position="120"/>
    </location>
</feature>
<keyword evidence="1" id="KW-0472">Membrane</keyword>
<evidence type="ECO:0000256" key="1">
    <source>
        <dbReference type="SAM" id="Phobius"/>
    </source>
</evidence>
<dbReference type="InterPro" id="IPR037997">
    <property type="entry name" value="Dgk1-like"/>
</dbReference>
<organism evidence="2 3">
    <name type="scientific">Marispirochaeta aestuarii</name>
    <dbReference type="NCBI Taxonomy" id="1963862"/>
    <lineage>
        <taxon>Bacteria</taxon>
        <taxon>Pseudomonadati</taxon>
        <taxon>Spirochaetota</taxon>
        <taxon>Spirochaetia</taxon>
        <taxon>Spirochaetales</taxon>
        <taxon>Spirochaetaceae</taxon>
        <taxon>Marispirochaeta</taxon>
    </lineage>
</organism>
<keyword evidence="1" id="KW-1133">Transmembrane helix</keyword>
<dbReference type="EMBL" id="MWQY01000012">
    <property type="protein sequence ID" value="ORC34725.1"/>
    <property type="molecule type" value="Genomic_DNA"/>
</dbReference>
<feature type="transmembrane region" description="Helical" evidence="1">
    <location>
        <begin position="132"/>
        <end position="165"/>
    </location>
</feature>
<feature type="transmembrane region" description="Helical" evidence="1">
    <location>
        <begin position="177"/>
        <end position="193"/>
    </location>
</feature>
<dbReference type="PANTHER" id="PTHR31303:SF1">
    <property type="entry name" value="CTP-DEPENDENT DIACYLGLYCEROL KINASE 1"/>
    <property type="match status" value="1"/>
</dbReference>
<keyword evidence="2" id="KW-0808">Transferase</keyword>
<sequence length="195" mass="20370">MPVPVRTEVLRKSIHMLVALVPFAASLNQGITLALLAAGTIVYTYAELLRCMGVRVVLISRLTAMASRERDLGRFVLGPVTLGIGTMLALLLYPAPAASIAIFALAFGDGLASLVGKLFGRIRIPHTGGKTITGSAACFAAIFLSARVVGASAETALAVAFVSTLVEMLPLKDLDNILLPLTAGTTAALFAYMQI</sequence>
<dbReference type="PANTHER" id="PTHR31303">
    <property type="entry name" value="CTP-DEPENDENT DIACYLGLYCEROL KINASE 1"/>
    <property type="match status" value="1"/>
</dbReference>
<name>A0A1Y1RWV4_9SPIO</name>
<dbReference type="STRING" id="1963862.B4O97_12175"/>
<dbReference type="OrthoDB" id="9813239at2"/>